<dbReference type="PANTHER" id="PTHR34130">
    <property type="entry name" value="OS08G0243800 PROTEIN"/>
    <property type="match status" value="1"/>
</dbReference>
<dbReference type="Gramene" id="ONK70543">
    <property type="protein sequence ID" value="ONK70543"/>
    <property type="gene ID" value="A4U43_C05F34800"/>
</dbReference>
<dbReference type="PANTHER" id="PTHR34130:SF5">
    <property type="entry name" value="OS08G0243800 PROTEIN"/>
    <property type="match status" value="1"/>
</dbReference>
<organism evidence="2 3">
    <name type="scientific">Asparagus officinalis</name>
    <name type="common">Garden asparagus</name>
    <dbReference type="NCBI Taxonomy" id="4686"/>
    <lineage>
        <taxon>Eukaryota</taxon>
        <taxon>Viridiplantae</taxon>
        <taxon>Streptophyta</taxon>
        <taxon>Embryophyta</taxon>
        <taxon>Tracheophyta</taxon>
        <taxon>Spermatophyta</taxon>
        <taxon>Magnoliopsida</taxon>
        <taxon>Liliopsida</taxon>
        <taxon>Asparagales</taxon>
        <taxon>Asparagaceae</taxon>
        <taxon>Asparagoideae</taxon>
        <taxon>Asparagus</taxon>
    </lineage>
</organism>
<sequence length="128" mass="14435">MTSSSAASSSLLGPHRLLVPKTPDPYRRFLRFRSQAVEVARDRHVDAGAVRLPAEYRKLRRVSDSDPKTKSRPRWYVLVFGSVRVPAAMEMKEIRIRQRRRARPAGEEKGGGGRGFRRSGARGSFSGR</sequence>
<proteinExistence type="predicted"/>
<name>A0A5P1EYK6_ASPOF</name>
<dbReference type="EMBL" id="CM007385">
    <property type="protein sequence ID" value="ONK70543.1"/>
    <property type="molecule type" value="Genomic_DNA"/>
</dbReference>
<gene>
    <name evidence="2" type="ORF">A4U43_C05F34800</name>
</gene>
<protein>
    <submittedName>
        <fullName evidence="2">Uncharacterized protein</fullName>
    </submittedName>
</protein>
<dbReference type="AlphaFoldDB" id="A0A5P1EYK6"/>
<feature type="region of interest" description="Disordered" evidence="1">
    <location>
        <begin position="96"/>
        <end position="128"/>
    </location>
</feature>
<accession>A0A5P1EYK6</accession>
<reference evidence="3" key="1">
    <citation type="journal article" date="2017" name="Nat. Commun.">
        <title>The asparagus genome sheds light on the origin and evolution of a young Y chromosome.</title>
        <authorList>
            <person name="Harkess A."/>
            <person name="Zhou J."/>
            <person name="Xu C."/>
            <person name="Bowers J.E."/>
            <person name="Van der Hulst R."/>
            <person name="Ayyampalayam S."/>
            <person name="Mercati F."/>
            <person name="Riccardi P."/>
            <person name="McKain M.R."/>
            <person name="Kakrana A."/>
            <person name="Tang H."/>
            <person name="Ray J."/>
            <person name="Groenendijk J."/>
            <person name="Arikit S."/>
            <person name="Mathioni S.M."/>
            <person name="Nakano M."/>
            <person name="Shan H."/>
            <person name="Telgmann-Rauber A."/>
            <person name="Kanno A."/>
            <person name="Yue Z."/>
            <person name="Chen H."/>
            <person name="Li W."/>
            <person name="Chen Y."/>
            <person name="Xu X."/>
            <person name="Zhang Y."/>
            <person name="Luo S."/>
            <person name="Chen H."/>
            <person name="Gao J."/>
            <person name="Mao Z."/>
            <person name="Pires J.C."/>
            <person name="Luo M."/>
            <person name="Kudrna D."/>
            <person name="Wing R.A."/>
            <person name="Meyers B.C."/>
            <person name="Yi K."/>
            <person name="Kong H."/>
            <person name="Lavrijsen P."/>
            <person name="Sunseri F."/>
            <person name="Falavigna A."/>
            <person name="Ye Y."/>
            <person name="Leebens-Mack J.H."/>
            <person name="Chen G."/>
        </authorList>
    </citation>
    <scope>NUCLEOTIDE SEQUENCE [LARGE SCALE GENOMIC DNA]</scope>
    <source>
        <strain evidence="3">cv. DH0086</strain>
    </source>
</reference>
<keyword evidence="3" id="KW-1185">Reference proteome</keyword>
<dbReference type="Proteomes" id="UP000243459">
    <property type="component" value="Chromosome 5"/>
</dbReference>
<evidence type="ECO:0000313" key="2">
    <source>
        <dbReference type="EMBL" id="ONK70543.1"/>
    </source>
</evidence>
<evidence type="ECO:0000313" key="3">
    <source>
        <dbReference type="Proteomes" id="UP000243459"/>
    </source>
</evidence>
<evidence type="ECO:0000256" key="1">
    <source>
        <dbReference type="SAM" id="MobiDB-lite"/>
    </source>
</evidence>